<evidence type="ECO:0000256" key="5">
    <source>
        <dbReference type="ARBA" id="ARBA00022741"/>
    </source>
</evidence>
<proteinExistence type="predicted"/>
<feature type="domain" description="ABC transmembrane type-1" evidence="12">
    <location>
        <begin position="806"/>
        <end position="1084"/>
    </location>
</feature>
<dbReference type="InterPro" id="IPR036640">
    <property type="entry name" value="ABC1_TM_sf"/>
</dbReference>
<feature type="transmembrane region" description="Helical" evidence="10">
    <location>
        <begin position="412"/>
        <end position="437"/>
    </location>
</feature>
<evidence type="ECO:0000256" key="7">
    <source>
        <dbReference type="ARBA" id="ARBA00022989"/>
    </source>
</evidence>
<dbReference type="SUPFAM" id="SSF52540">
    <property type="entry name" value="P-loop containing nucleoside triphosphate hydrolases"/>
    <property type="match status" value="2"/>
</dbReference>
<dbReference type="Pfam" id="PF00005">
    <property type="entry name" value="ABC_tran"/>
    <property type="match status" value="2"/>
</dbReference>
<dbReference type="CDD" id="cd18603">
    <property type="entry name" value="ABC_6TM_MRP1_2_3_6_D2_like"/>
    <property type="match status" value="1"/>
</dbReference>
<dbReference type="InterPro" id="IPR011527">
    <property type="entry name" value="ABC1_TM_dom"/>
</dbReference>
<dbReference type="Gene3D" id="3.40.50.300">
    <property type="entry name" value="P-loop containing nucleotide triphosphate hydrolases"/>
    <property type="match status" value="2"/>
</dbReference>
<feature type="domain" description="ABC transmembrane type-1" evidence="12">
    <location>
        <begin position="189"/>
        <end position="474"/>
    </location>
</feature>
<keyword evidence="4" id="KW-0677">Repeat</keyword>
<dbReference type="InterPro" id="IPR003593">
    <property type="entry name" value="AAA+_ATPase"/>
</dbReference>
<evidence type="ECO:0000256" key="4">
    <source>
        <dbReference type="ARBA" id="ARBA00022737"/>
    </source>
</evidence>
<dbReference type="CDD" id="cd18595">
    <property type="entry name" value="ABC_6TM_MRP1_2_3_6_D1_like"/>
    <property type="match status" value="1"/>
</dbReference>
<evidence type="ECO:0000313" key="14">
    <source>
        <dbReference type="Proteomes" id="UP001159405"/>
    </source>
</evidence>
<feature type="domain" description="ABC transporter" evidence="11">
    <location>
        <begin position="1123"/>
        <end position="1355"/>
    </location>
</feature>
<keyword evidence="7 10" id="KW-1133">Transmembrane helix</keyword>
<feature type="transmembrane region" description="Helical" evidence="10">
    <location>
        <begin position="332"/>
        <end position="351"/>
    </location>
</feature>
<feature type="region of interest" description="Disordered" evidence="9">
    <location>
        <begin position="1"/>
        <end position="20"/>
    </location>
</feature>
<dbReference type="PROSITE" id="PS50893">
    <property type="entry name" value="ABC_TRANSPORTER_2"/>
    <property type="match status" value="2"/>
</dbReference>
<comment type="subcellular location">
    <subcellularLocation>
        <location evidence="1">Vacuole membrane</location>
        <topology evidence="1">Multi-pass membrane protein</topology>
    </subcellularLocation>
</comment>
<comment type="caution">
    <text evidence="13">The sequence shown here is derived from an EMBL/GenBank/DDBJ whole genome shotgun (WGS) entry which is preliminary data.</text>
</comment>
<dbReference type="InterPro" id="IPR017871">
    <property type="entry name" value="ABC_transporter-like_CS"/>
</dbReference>
<dbReference type="InterPro" id="IPR050173">
    <property type="entry name" value="ABC_transporter_C-like"/>
</dbReference>
<keyword evidence="8 10" id="KW-0472">Membrane</keyword>
<feature type="transmembrane region" description="Helical" evidence="10">
    <location>
        <begin position="842"/>
        <end position="867"/>
    </location>
</feature>
<dbReference type="InterPro" id="IPR003439">
    <property type="entry name" value="ABC_transporter-like_ATP-bd"/>
</dbReference>
<evidence type="ECO:0008006" key="15">
    <source>
        <dbReference type="Google" id="ProtNLM"/>
    </source>
</evidence>
<dbReference type="Pfam" id="PF00664">
    <property type="entry name" value="ABC_membrane"/>
    <property type="match status" value="2"/>
</dbReference>
<keyword evidence="3 10" id="KW-0812">Transmembrane</keyword>
<gene>
    <name evidence="13" type="ORF">PLOB_00012459</name>
</gene>
<dbReference type="SUPFAM" id="SSF90123">
    <property type="entry name" value="ABC transporter transmembrane region"/>
    <property type="match status" value="2"/>
</dbReference>
<evidence type="ECO:0000256" key="2">
    <source>
        <dbReference type="ARBA" id="ARBA00022448"/>
    </source>
</evidence>
<feature type="transmembrane region" description="Helical" evidence="10">
    <location>
        <begin position="1027"/>
        <end position="1048"/>
    </location>
</feature>
<feature type="transmembrane region" description="Helical" evidence="10">
    <location>
        <begin position="305"/>
        <end position="326"/>
    </location>
</feature>
<keyword evidence="6" id="KW-0067">ATP-binding</keyword>
<dbReference type="Gene3D" id="1.20.1560.10">
    <property type="entry name" value="ABC transporter type 1, transmembrane domain"/>
    <property type="match status" value="2"/>
</dbReference>
<keyword evidence="5" id="KW-0547">Nucleotide-binding</keyword>
<evidence type="ECO:0000256" key="1">
    <source>
        <dbReference type="ARBA" id="ARBA00004128"/>
    </source>
</evidence>
<dbReference type="EMBL" id="CALNXK010000017">
    <property type="protein sequence ID" value="CAH3104645.1"/>
    <property type="molecule type" value="Genomic_DNA"/>
</dbReference>
<accession>A0ABN8NCU5</accession>
<sequence>MDQVMDASYPENATDSNNINSSYPNASSENFTDDAWASFSDSYHKEVHRKQNPENKANCFSLLTFWWLNWIIKTGYKRPLEDKDLWALRRNNQASYIVPRLKKKWLEQQRKCRRLSEVRGNQEKEVEDEDDYKETDSLLGNEHESENDGEDISIRSKTKKKKGKKERRKEKKASLVAALWNGLFGATFAIGVICRLLHDALLFVQPQLLRLLVEYTEDRSDWFGEWREWKGYVYAGSMFVAAAIQSLALHQYFQIMNTIGMRVRTAIIGLVYEKALMLNCKSKGKSTAGELVNLMSVDAQRLMQIITYMNCLWSSPLQIGVALFFLYNTLGLSVLAGLGVMLLLVPLNMLFGSRMGALQVKQMAQKDERVKIMNEILSGIKVLKLYAWEESFMNEIKQIRYKELKSLRNSGLWASGFNFTFGCAPILVAVTTFAIYIFTGHQLTASKAFVALALFNVLRFPLVMLPDVIVTLVQARVSLKRIQEFLDREELDPNSVQKTRLSSSSVTIENGSFTWTSKDLPVLRDISLNIRSGSLVAVVGQVGSGKSSLLSAILGETEKLQGNVFVEGSVAYVSQQAWIQNDTVRENILFSRAYDSTRYKQVIDSCALKPDLEILPAGDSTEIGERGINLSGGQKQRVSLARAVYFNADIYLLDDPLSAVDTHVGKHIFDKVVGPRGILKNKTRLLVTHGVHFLPQVDQIIVIKDGRISECGTYAELLANSGAFAEFLQTYTSENHSVNSSGDSEWSFKRSVSRTSTTDVKEIKDIDDEKDDETGKIINKERSETGRVKFSVLVSYLKSIGTCMSLTIISMFLMMEACTVGAGVWLAYWSSANITTNEKRNFYLGVYGGIGLGQGLFTFLQAITVVLGSMVASRRLHNILLNNIMRAPMSFFDTTPLGRIVNRFSKDMDVIDENLQRALTDFLWCFFDVIGMIVAISYATPLFLTILPPLAVLYVFIQRVYVATSRQLKRIESVNRSPIYSHFLETINGASTIRAFSQQQRFIGDNYHRTDENQVAYYLSVSSNRWLAVRLEFIGNCLILFAALFAVLSRDKIMSGLVGMSLTYSLQITDTLNWMVRMTSELETDLVAVERVKEYSETATEAEWIKPDNRPPDDWPNTGGVVIEEFDLRYREGLPLVLKQINCDVKPGEKIGIVGRTGAGKSSLTLALFRILERAGGRILIDGIDIATVGLQDLRSRLTIIPQDPVLFSGSVRSNLDPFNKHSDEELWKALEVSHLKSFVSGLSDGLQHKITEGGENLSVGQRQLVCLARALLRKSKLLVLDEATAAVDLETDELIQQTIRREFADRSVFTIAHRLNTIMDYDRVLVLDNGAVVEFDSPSNLLSLNGVFRKMAQDANLA</sequence>
<dbReference type="SMART" id="SM00382">
    <property type="entry name" value="AAA"/>
    <property type="match status" value="2"/>
</dbReference>
<evidence type="ECO:0000256" key="3">
    <source>
        <dbReference type="ARBA" id="ARBA00022692"/>
    </source>
</evidence>
<evidence type="ECO:0000256" key="8">
    <source>
        <dbReference type="ARBA" id="ARBA00023136"/>
    </source>
</evidence>
<protein>
    <recommendedName>
        <fullName evidence="15">Multidrug resistance-associated protein 1</fullName>
    </recommendedName>
</protein>
<feature type="compositionally biased region" description="Polar residues" evidence="9">
    <location>
        <begin position="11"/>
        <end position="20"/>
    </location>
</feature>
<feature type="transmembrane region" description="Helical" evidence="10">
    <location>
        <begin position="806"/>
        <end position="830"/>
    </location>
</feature>
<name>A0ABN8NCU5_9CNID</name>
<feature type="transmembrane region" description="Helical" evidence="10">
    <location>
        <begin position="175"/>
        <end position="198"/>
    </location>
</feature>
<keyword evidence="14" id="KW-1185">Reference proteome</keyword>
<dbReference type="CDD" id="cd03250">
    <property type="entry name" value="ABCC_MRP_domain1"/>
    <property type="match status" value="1"/>
</dbReference>
<evidence type="ECO:0000256" key="10">
    <source>
        <dbReference type="SAM" id="Phobius"/>
    </source>
</evidence>
<feature type="transmembrane region" description="Helical" evidence="10">
    <location>
        <begin position="942"/>
        <end position="962"/>
    </location>
</feature>
<dbReference type="PANTHER" id="PTHR24223">
    <property type="entry name" value="ATP-BINDING CASSETTE SUB-FAMILY C"/>
    <property type="match status" value="1"/>
</dbReference>
<feature type="region of interest" description="Disordered" evidence="9">
    <location>
        <begin position="117"/>
        <end position="167"/>
    </location>
</feature>
<dbReference type="PROSITE" id="PS50929">
    <property type="entry name" value="ABC_TM1F"/>
    <property type="match status" value="2"/>
</dbReference>
<evidence type="ECO:0000259" key="12">
    <source>
        <dbReference type="PROSITE" id="PS50929"/>
    </source>
</evidence>
<dbReference type="CDD" id="cd03244">
    <property type="entry name" value="ABCC_MRP_domain2"/>
    <property type="match status" value="1"/>
</dbReference>
<evidence type="ECO:0000256" key="6">
    <source>
        <dbReference type="ARBA" id="ARBA00022840"/>
    </source>
</evidence>
<feature type="compositionally biased region" description="Basic residues" evidence="9">
    <location>
        <begin position="156"/>
        <end position="167"/>
    </location>
</feature>
<evidence type="ECO:0000256" key="9">
    <source>
        <dbReference type="SAM" id="MobiDB-lite"/>
    </source>
</evidence>
<organism evidence="13 14">
    <name type="scientific">Porites lobata</name>
    <dbReference type="NCBI Taxonomy" id="104759"/>
    <lineage>
        <taxon>Eukaryota</taxon>
        <taxon>Metazoa</taxon>
        <taxon>Cnidaria</taxon>
        <taxon>Anthozoa</taxon>
        <taxon>Hexacorallia</taxon>
        <taxon>Scleractinia</taxon>
        <taxon>Fungiina</taxon>
        <taxon>Poritidae</taxon>
        <taxon>Porites</taxon>
    </lineage>
</organism>
<dbReference type="PROSITE" id="PS00211">
    <property type="entry name" value="ABC_TRANSPORTER_1"/>
    <property type="match status" value="2"/>
</dbReference>
<dbReference type="Proteomes" id="UP001159405">
    <property type="component" value="Unassembled WGS sequence"/>
</dbReference>
<dbReference type="InterPro" id="IPR027417">
    <property type="entry name" value="P-loop_NTPase"/>
</dbReference>
<evidence type="ECO:0000313" key="13">
    <source>
        <dbReference type="EMBL" id="CAH3104645.1"/>
    </source>
</evidence>
<evidence type="ECO:0000259" key="11">
    <source>
        <dbReference type="PROSITE" id="PS50893"/>
    </source>
</evidence>
<reference evidence="13 14" key="1">
    <citation type="submission" date="2022-05" db="EMBL/GenBank/DDBJ databases">
        <authorList>
            <consortium name="Genoscope - CEA"/>
            <person name="William W."/>
        </authorList>
    </citation>
    <scope>NUCLEOTIDE SEQUENCE [LARGE SCALE GENOMIC DNA]</scope>
</reference>
<feature type="transmembrane region" description="Helical" evidence="10">
    <location>
        <begin position="232"/>
        <end position="253"/>
    </location>
</feature>
<dbReference type="PANTHER" id="PTHR24223:SF443">
    <property type="entry name" value="MULTIDRUG-RESISTANCE LIKE PROTEIN 1, ISOFORM I"/>
    <property type="match status" value="1"/>
</dbReference>
<keyword evidence="2" id="KW-0813">Transport</keyword>
<feature type="domain" description="ABC transporter" evidence="11">
    <location>
        <begin position="506"/>
        <end position="730"/>
    </location>
</feature>